<dbReference type="Gene3D" id="3.40.50.850">
    <property type="entry name" value="Isochorismatase-like"/>
    <property type="match status" value="1"/>
</dbReference>
<dbReference type="EMBL" id="QGMK01000488">
    <property type="protein sequence ID" value="TVY81387.1"/>
    <property type="molecule type" value="Genomic_DNA"/>
</dbReference>
<protein>
    <submittedName>
        <fullName evidence="4">Peroxyureidoacrylate/ureidoacrylate amidohydrolase</fullName>
    </submittedName>
</protein>
<keyword evidence="5" id="KW-1185">Reference proteome</keyword>
<dbReference type="AlphaFoldDB" id="A0A8T9CA98"/>
<feature type="domain" description="Isochorismatase-like" evidence="3">
    <location>
        <begin position="209"/>
        <end position="287"/>
    </location>
</feature>
<evidence type="ECO:0000313" key="4">
    <source>
        <dbReference type="EMBL" id="TVY81387.1"/>
    </source>
</evidence>
<keyword evidence="2" id="KW-0378">Hydrolase</keyword>
<dbReference type="GO" id="GO:0016787">
    <property type="term" value="F:hydrolase activity"/>
    <property type="evidence" value="ECO:0007669"/>
    <property type="project" value="UniProtKB-KW"/>
</dbReference>
<dbReference type="InterPro" id="IPR000868">
    <property type="entry name" value="Isochorismatase-like_dom"/>
</dbReference>
<comment type="caution">
    <text evidence="4">The sequence shown here is derived from an EMBL/GenBank/DDBJ whole genome shotgun (WGS) entry which is preliminary data.</text>
</comment>
<reference evidence="4 5" key="1">
    <citation type="submission" date="2018-05" db="EMBL/GenBank/DDBJ databases">
        <title>Genome sequencing and assembly of the regulated plant pathogen Lachnellula willkommii and related sister species for the development of diagnostic species identification markers.</title>
        <authorList>
            <person name="Giroux E."/>
            <person name="Bilodeau G."/>
        </authorList>
    </citation>
    <scope>NUCLEOTIDE SEQUENCE [LARGE SCALE GENOMIC DNA]</scope>
    <source>
        <strain evidence="4 5">CBS 268.59</strain>
    </source>
</reference>
<sequence>MPPQAEAGFDQRNVVIGSGDNFWTWSRDRGWDLTHPAPGELGPLKTALALRCELSNVTIDTTKSALVIIDLQNYSMCKALAPDVHPSLVMAQETLLNYGIPAARRANIQVIWLNWGLTDQDLEKMPPAAFRTFGFKANSDETDYGISVKTLDETIECGEAPRLTGLGADLGVIELENVTKVEAGRALMKGTWNAALHGPLLAMFEEGQTAPRPDVLIHKNRNSALWENHSDFEIFLKHEGIRTLLFTGANTDQCVMATLQDAHSKSFDTILLKDGCATDSPQYAQQSAEYNCCRNWGFLSSCRALARGAAAI</sequence>
<evidence type="ECO:0000313" key="5">
    <source>
        <dbReference type="Proteomes" id="UP000469558"/>
    </source>
</evidence>
<comment type="similarity">
    <text evidence="1">Belongs to the isochorismatase family.</text>
</comment>
<gene>
    <name evidence="4" type="primary">rutB_3</name>
    <name evidence="4" type="ORF">LSUE1_G007128</name>
</gene>
<dbReference type="InterPro" id="IPR050272">
    <property type="entry name" value="Isochorismatase-like_hydrls"/>
</dbReference>
<evidence type="ECO:0000256" key="2">
    <source>
        <dbReference type="ARBA" id="ARBA00022801"/>
    </source>
</evidence>
<dbReference type="OrthoDB" id="167809at2759"/>
<dbReference type="Pfam" id="PF00857">
    <property type="entry name" value="Isochorismatase"/>
    <property type="match status" value="1"/>
</dbReference>
<dbReference type="PANTHER" id="PTHR43540">
    <property type="entry name" value="PEROXYUREIDOACRYLATE/UREIDOACRYLATE AMIDOHYDROLASE-RELATED"/>
    <property type="match status" value="1"/>
</dbReference>
<dbReference type="InterPro" id="IPR036380">
    <property type="entry name" value="Isochorismatase-like_sf"/>
</dbReference>
<dbReference type="CDD" id="cd00431">
    <property type="entry name" value="cysteine_hydrolases"/>
    <property type="match status" value="1"/>
</dbReference>
<dbReference type="Proteomes" id="UP000469558">
    <property type="component" value="Unassembled WGS sequence"/>
</dbReference>
<proteinExistence type="inferred from homology"/>
<evidence type="ECO:0000256" key="1">
    <source>
        <dbReference type="ARBA" id="ARBA00006336"/>
    </source>
</evidence>
<name>A0A8T9CA98_9HELO</name>
<accession>A0A8T9CA98</accession>
<evidence type="ECO:0000259" key="3">
    <source>
        <dbReference type="Pfam" id="PF00857"/>
    </source>
</evidence>
<organism evidence="4 5">
    <name type="scientific">Lachnellula suecica</name>
    <dbReference type="NCBI Taxonomy" id="602035"/>
    <lineage>
        <taxon>Eukaryota</taxon>
        <taxon>Fungi</taxon>
        <taxon>Dikarya</taxon>
        <taxon>Ascomycota</taxon>
        <taxon>Pezizomycotina</taxon>
        <taxon>Leotiomycetes</taxon>
        <taxon>Helotiales</taxon>
        <taxon>Lachnaceae</taxon>
        <taxon>Lachnellula</taxon>
    </lineage>
</organism>
<dbReference type="SUPFAM" id="SSF52499">
    <property type="entry name" value="Isochorismatase-like hydrolases"/>
    <property type="match status" value="1"/>
</dbReference>
<dbReference type="PANTHER" id="PTHR43540:SF9">
    <property type="entry name" value="FAMILY HYDROLASE, PUTATIVE (AFU_ORTHOLOGUE AFUA_2G08700)-RELATED"/>
    <property type="match status" value="1"/>
</dbReference>